<dbReference type="AlphaFoldDB" id="A0A518DYZ9"/>
<dbReference type="SUPFAM" id="SSF53300">
    <property type="entry name" value="vWA-like"/>
    <property type="match status" value="1"/>
</dbReference>
<dbReference type="KEGG" id="lcre:Pla8534_49030"/>
<reference evidence="3 4" key="1">
    <citation type="submission" date="2019-02" db="EMBL/GenBank/DDBJ databases">
        <title>Deep-cultivation of Planctomycetes and their phenomic and genomic characterization uncovers novel biology.</title>
        <authorList>
            <person name="Wiegand S."/>
            <person name="Jogler M."/>
            <person name="Boedeker C."/>
            <person name="Pinto D."/>
            <person name="Vollmers J."/>
            <person name="Rivas-Marin E."/>
            <person name="Kohn T."/>
            <person name="Peeters S.H."/>
            <person name="Heuer A."/>
            <person name="Rast P."/>
            <person name="Oberbeckmann S."/>
            <person name="Bunk B."/>
            <person name="Jeske O."/>
            <person name="Meyerdierks A."/>
            <person name="Storesund J.E."/>
            <person name="Kallscheuer N."/>
            <person name="Luecker S."/>
            <person name="Lage O.M."/>
            <person name="Pohl T."/>
            <person name="Merkel B.J."/>
            <person name="Hornburger P."/>
            <person name="Mueller R.-W."/>
            <person name="Bruemmer F."/>
            <person name="Labrenz M."/>
            <person name="Spormann A.M."/>
            <person name="Op den Camp H."/>
            <person name="Overmann J."/>
            <person name="Amann R."/>
            <person name="Jetten M.S.M."/>
            <person name="Mascher T."/>
            <person name="Medema M.H."/>
            <person name="Devos D.P."/>
            <person name="Kaster A.-K."/>
            <person name="Ovreas L."/>
            <person name="Rohde M."/>
            <person name="Galperin M.Y."/>
            <person name="Jogler C."/>
        </authorList>
    </citation>
    <scope>NUCLEOTIDE SEQUENCE [LARGE SCALE GENOMIC DNA]</scope>
    <source>
        <strain evidence="3 4">Pla85_3_4</strain>
    </source>
</reference>
<protein>
    <recommendedName>
        <fullName evidence="2">Putative glutamine amidotransferase domain-containing protein</fullName>
    </recommendedName>
</protein>
<dbReference type="RefSeq" id="WP_145055874.1">
    <property type="nucleotide sequence ID" value="NZ_CP036433.1"/>
</dbReference>
<evidence type="ECO:0000256" key="1">
    <source>
        <dbReference type="SAM" id="Phobius"/>
    </source>
</evidence>
<evidence type="ECO:0000259" key="2">
    <source>
        <dbReference type="Pfam" id="PF07090"/>
    </source>
</evidence>
<dbReference type="Pfam" id="PF07090">
    <property type="entry name" value="GATase1_like"/>
    <property type="match status" value="1"/>
</dbReference>
<dbReference type="InterPro" id="IPR010768">
    <property type="entry name" value="GATase1-like"/>
</dbReference>
<sequence length="783" mass="87317">MQPAWQASTGPVARAPSHIHQLRKKLLLHFEPILNSPLLVGGIALTLAALLWIQPRYQLLSMGRRASLLGLRFSLIVMLTIAMLRPTCVSSSTVQQSAVLLIGLDQTRSMTLPAASGETETRWQAQTDALASAAGQLRTLSEKFDIKVYGYDLTLHELDFAEGRIVLPEQPTGDQTDLGSPLYDAISNERGKRLAGIVWLGDGAQTAFDPRIEIQATQRELAHQKAPLLAVPFGPADADAETKDVAVVNFPDQRDVFVKNQLLLEGVVRARGLVNVEIPVELVVEDAAGQQTVIGPLPVMAREPDEFLSVEIPYTPEKPGQYKLTLRAAEQRGELVVNNNELSAYLNVLEGGIKVLYVEGDLRWEQKFLKRSLDASRDIDVDFLWLDPRDRDRWPVDLTRKIQEGAYDLFILGDLDSTALYRQGNAEGTLRLMAEQVAAGKALLMLGGYHSFGPGGYRDTPLADLLPVEIGRYERQDFDAPISRDLHLSGPLPMEPATGHYLTQLASPEQNQAVWRTLPPLTGANKFANVKPSARLLLESASHEPLLVEQVYGSGRVLAFAGDSTWRWWMQGHATEHRRFWRQMVLWLAKRDGDEKNALWLRLPQRRFNPRATVEFTTGVRTESGNPQPNAVIQAQVTLPGGEKQPINLAFGVEERTGAWKLPETPGAYLLEVTAQVGGETLTTEAKFMVFDHDVELSDSQPDHELLRRLALATEEFGGQFTPPEQLSAALQKISERPLETEITVEQKQWQLARTWWDAWLYFLVVAGLLTSEWGLRKYWGLV</sequence>
<dbReference type="PANTHER" id="PTHR37947:SF1">
    <property type="entry name" value="BLL2462 PROTEIN"/>
    <property type="match status" value="1"/>
</dbReference>
<keyword evidence="4" id="KW-1185">Reference proteome</keyword>
<feature type="domain" description="Putative glutamine amidotransferase" evidence="2">
    <location>
        <begin position="391"/>
        <end position="589"/>
    </location>
</feature>
<proteinExistence type="predicted"/>
<feature type="transmembrane region" description="Helical" evidence="1">
    <location>
        <begin position="33"/>
        <end position="53"/>
    </location>
</feature>
<organism evidence="3 4">
    <name type="scientific">Lignipirellula cremea</name>
    <dbReference type="NCBI Taxonomy" id="2528010"/>
    <lineage>
        <taxon>Bacteria</taxon>
        <taxon>Pseudomonadati</taxon>
        <taxon>Planctomycetota</taxon>
        <taxon>Planctomycetia</taxon>
        <taxon>Pirellulales</taxon>
        <taxon>Pirellulaceae</taxon>
        <taxon>Lignipirellula</taxon>
    </lineage>
</organism>
<dbReference type="OrthoDB" id="9781333at2"/>
<dbReference type="InterPro" id="IPR029062">
    <property type="entry name" value="Class_I_gatase-like"/>
</dbReference>
<evidence type="ECO:0000313" key="4">
    <source>
        <dbReference type="Proteomes" id="UP000317648"/>
    </source>
</evidence>
<dbReference type="Gene3D" id="3.40.50.880">
    <property type="match status" value="1"/>
</dbReference>
<dbReference type="PANTHER" id="PTHR37947">
    <property type="entry name" value="BLL2462 PROTEIN"/>
    <property type="match status" value="1"/>
</dbReference>
<dbReference type="SUPFAM" id="SSF52317">
    <property type="entry name" value="Class I glutamine amidotransferase-like"/>
    <property type="match status" value="1"/>
</dbReference>
<name>A0A518DYZ9_9BACT</name>
<keyword evidence="1" id="KW-1133">Transmembrane helix</keyword>
<dbReference type="InterPro" id="IPR036465">
    <property type="entry name" value="vWFA_dom_sf"/>
</dbReference>
<gene>
    <name evidence="3" type="ORF">Pla8534_49030</name>
</gene>
<accession>A0A518DYZ9</accession>
<dbReference type="EMBL" id="CP036433">
    <property type="protein sequence ID" value="QDU97077.1"/>
    <property type="molecule type" value="Genomic_DNA"/>
</dbReference>
<keyword evidence="1" id="KW-0472">Membrane</keyword>
<dbReference type="Proteomes" id="UP000317648">
    <property type="component" value="Chromosome"/>
</dbReference>
<evidence type="ECO:0000313" key="3">
    <source>
        <dbReference type="EMBL" id="QDU97077.1"/>
    </source>
</evidence>
<keyword evidence="1" id="KW-0812">Transmembrane</keyword>